<evidence type="ECO:0000313" key="6">
    <source>
        <dbReference type="Proteomes" id="UP001163882"/>
    </source>
</evidence>
<accession>A0ABY6IMY0</accession>
<evidence type="ECO:0000256" key="2">
    <source>
        <dbReference type="ARBA" id="ARBA00016549"/>
    </source>
</evidence>
<comment type="cofactor">
    <cofactor evidence="1">
        <name>a divalent metal cation</name>
        <dbReference type="ChEBI" id="CHEBI:60240"/>
    </cofactor>
</comment>
<dbReference type="Pfam" id="PF03737">
    <property type="entry name" value="RraA-like"/>
    <property type="match status" value="1"/>
</dbReference>
<evidence type="ECO:0000256" key="3">
    <source>
        <dbReference type="ARBA" id="ARBA00029596"/>
    </source>
</evidence>
<organism evidence="5 6">
    <name type="scientific">Pelagibacterium flavum</name>
    <dbReference type="NCBI Taxonomy" id="2984530"/>
    <lineage>
        <taxon>Bacteria</taxon>
        <taxon>Pseudomonadati</taxon>
        <taxon>Pseudomonadota</taxon>
        <taxon>Alphaproteobacteria</taxon>
        <taxon>Hyphomicrobiales</taxon>
        <taxon>Devosiaceae</taxon>
        <taxon>Pelagibacterium</taxon>
    </lineage>
</organism>
<evidence type="ECO:0000313" key="5">
    <source>
        <dbReference type="EMBL" id="UYQ71958.1"/>
    </source>
</evidence>
<dbReference type="PANTHER" id="PTHR33254:SF4">
    <property type="entry name" value="4-HYDROXY-4-METHYL-2-OXOGLUTARATE ALDOLASE 3-RELATED"/>
    <property type="match status" value="1"/>
</dbReference>
<dbReference type="SUPFAM" id="SSF89562">
    <property type="entry name" value="RraA-like"/>
    <property type="match status" value="1"/>
</dbReference>
<dbReference type="Proteomes" id="UP001163882">
    <property type="component" value="Chromosome"/>
</dbReference>
<keyword evidence="6" id="KW-1185">Reference proteome</keyword>
<evidence type="ECO:0000256" key="4">
    <source>
        <dbReference type="ARBA" id="ARBA00030169"/>
    </source>
</evidence>
<evidence type="ECO:0000256" key="1">
    <source>
        <dbReference type="ARBA" id="ARBA00001968"/>
    </source>
</evidence>
<sequence>MDFQINVMPEPVAAKHLARLAQLETVLLGHFLQRGILSPGIGPVLAELRACGTAVTLSLPAQDSTMLHHAAGLLRSGDVLIIDRRGDDTHACLGGGVALALANSKAAGVVIHGRHTDTRELVEIGMPVWSRGSSALTTRIQGIGGAMNVPVSCGGVPVIAGDAVLADEHGVVVIPRGELGAVLARAEALKEVTDRTIAGVEAGERIGALSGATAIVAAKLC</sequence>
<reference evidence="5" key="1">
    <citation type="submission" date="2022-10" db="EMBL/GenBank/DDBJ databases">
        <title>YIM 151497 complete genome.</title>
        <authorList>
            <person name="Chen X."/>
        </authorList>
    </citation>
    <scope>NUCLEOTIDE SEQUENCE</scope>
    <source>
        <strain evidence="5">YIM 151497</strain>
    </source>
</reference>
<gene>
    <name evidence="5" type="ORF">OF122_18270</name>
</gene>
<protein>
    <recommendedName>
        <fullName evidence="2">Putative 4-hydroxy-4-methyl-2-oxoglutarate aldolase</fullName>
    </recommendedName>
    <alternativeName>
        <fullName evidence="3">Regulator of ribonuclease activity homolog</fullName>
    </alternativeName>
    <alternativeName>
        <fullName evidence="4">RraA-like protein</fullName>
    </alternativeName>
</protein>
<dbReference type="InterPro" id="IPR036704">
    <property type="entry name" value="RraA/RraA-like_sf"/>
</dbReference>
<proteinExistence type="predicted"/>
<dbReference type="EMBL" id="CP107716">
    <property type="protein sequence ID" value="UYQ71958.1"/>
    <property type="molecule type" value="Genomic_DNA"/>
</dbReference>
<dbReference type="InterPro" id="IPR005493">
    <property type="entry name" value="RraA/RraA-like"/>
</dbReference>
<dbReference type="Gene3D" id="3.50.30.40">
    <property type="entry name" value="Ribonuclease E inhibitor RraA/RraA-like"/>
    <property type="match status" value="1"/>
</dbReference>
<dbReference type="PANTHER" id="PTHR33254">
    <property type="entry name" value="4-HYDROXY-4-METHYL-2-OXOGLUTARATE ALDOLASE 3-RELATED"/>
    <property type="match status" value="1"/>
</dbReference>
<name>A0ABY6IMY0_9HYPH</name>
<dbReference type="CDD" id="cd16841">
    <property type="entry name" value="RraA_family"/>
    <property type="match status" value="1"/>
</dbReference>
<dbReference type="RefSeq" id="WP_264225605.1">
    <property type="nucleotide sequence ID" value="NZ_CP107716.1"/>
</dbReference>